<dbReference type="GO" id="GO:0015288">
    <property type="term" value="F:porin activity"/>
    <property type="evidence" value="ECO:0007669"/>
    <property type="project" value="TreeGrafter"/>
</dbReference>
<dbReference type="InterPro" id="IPR023614">
    <property type="entry name" value="Porin_dom_sf"/>
</dbReference>
<keyword evidence="5" id="KW-1185">Reference proteome</keyword>
<dbReference type="STRING" id="1891675.B1H58_01205"/>
<proteinExistence type="inferred from homology"/>
<gene>
    <name evidence="4" type="ORF">B1H58_01205</name>
</gene>
<dbReference type="EMBL" id="CP019706">
    <property type="protein sequence ID" value="ARJ40749.1"/>
    <property type="molecule type" value="Genomic_DNA"/>
</dbReference>
<evidence type="ECO:0000313" key="4">
    <source>
        <dbReference type="EMBL" id="ARJ40749.1"/>
    </source>
</evidence>
<dbReference type="Gene3D" id="2.40.160.10">
    <property type="entry name" value="Porin"/>
    <property type="match status" value="1"/>
</dbReference>
<keyword evidence="3" id="KW-0732">Signal</keyword>
<accession>A0A1W6B0Y4</accession>
<dbReference type="Proteomes" id="UP000192900">
    <property type="component" value="Chromosome"/>
</dbReference>
<dbReference type="GO" id="GO:0016020">
    <property type="term" value="C:membrane"/>
    <property type="evidence" value="ECO:0007669"/>
    <property type="project" value="InterPro"/>
</dbReference>
<evidence type="ECO:0000313" key="5">
    <source>
        <dbReference type="Proteomes" id="UP000192900"/>
    </source>
</evidence>
<dbReference type="InterPro" id="IPR005318">
    <property type="entry name" value="OM_porin_bac"/>
</dbReference>
<evidence type="ECO:0000256" key="3">
    <source>
        <dbReference type="ARBA" id="ARBA00022729"/>
    </source>
</evidence>
<keyword evidence="2" id="KW-0813">Transport</keyword>
<dbReference type="PANTHER" id="PTHR34596">
    <property type="entry name" value="CHITOPORIN"/>
    <property type="match status" value="1"/>
</dbReference>
<dbReference type="GO" id="GO:0015772">
    <property type="term" value="P:oligosaccharide transport"/>
    <property type="evidence" value="ECO:0007669"/>
    <property type="project" value="TreeGrafter"/>
</dbReference>
<evidence type="ECO:0000256" key="1">
    <source>
        <dbReference type="ARBA" id="ARBA00009075"/>
    </source>
</evidence>
<comment type="similarity">
    <text evidence="1">Belongs to the outer membrane porin (Opr) (TC 1.B.25) family.</text>
</comment>
<reference evidence="4 5" key="1">
    <citation type="submission" date="2017-02" db="EMBL/GenBank/DDBJ databases">
        <title>Complete genome sequence of the drought resistance-promoting endophyte Pantoea alhagi LTYR-11Z.</title>
        <authorList>
            <person name="Zhang L."/>
        </authorList>
    </citation>
    <scope>NUCLEOTIDE SEQUENCE [LARGE SCALE GENOMIC DNA]</scope>
    <source>
        <strain evidence="4 5">LTYR-11Z</strain>
    </source>
</reference>
<evidence type="ECO:0000256" key="2">
    <source>
        <dbReference type="ARBA" id="ARBA00022448"/>
    </source>
</evidence>
<dbReference type="AlphaFoldDB" id="A0A1W6B0Y4"/>
<organism evidence="4 5">
    <name type="scientific">Pantoea alhagi</name>
    <dbReference type="NCBI Taxonomy" id="1891675"/>
    <lineage>
        <taxon>Bacteria</taxon>
        <taxon>Pseudomonadati</taxon>
        <taxon>Pseudomonadota</taxon>
        <taxon>Gammaproteobacteria</taxon>
        <taxon>Enterobacterales</taxon>
        <taxon>Erwiniaceae</taxon>
        <taxon>Pantoea</taxon>
    </lineage>
</organism>
<protein>
    <recommendedName>
        <fullName evidence="6">Porin</fullName>
    </recommendedName>
</protein>
<dbReference type="PANTHER" id="PTHR34596:SF2">
    <property type="entry name" value="CHITOPORIN"/>
    <property type="match status" value="1"/>
</dbReference>
<evidence type="ECO:0008006" key="6">
    <source>
        <dbReference type="Google" id="ProtNLM"/>
    </source>
</evidence>
<sequence length="123" mass="13804">MTPSCGSSNGRLDIWWDARSDWNANGEKAIFAGVMYDLGGWDLDLFYTIQQGRAKDTLFKLHFTRYNNHSNLSSYGGGYGNIFQDKKEVKFIVIAPFTVFLTHAGSVKGKKNRCLSTGFDFTA</sequence>
<name>A0A1W6B0Y4_9GAMM</name>
<dbReference type="KEGG" id="palh:B1H58_01205"/>